<dbReference type="InterPro" id="IPR036055">
    <property type="entry name" value="LDL_receptor-like_sf"/>
</dbReference>
<dbReference type="Pfam" id="PF00057">
    <property type="entry name" value="Ldl_recept_a"/>
    <property type="match status" value="2"/>
</dbReference>
<dbReference type="SUPFAM" id="SSF57424">
    <property type="entry name" value="LDL receptor-like module"/>
    <property type="match status" value="2"/>
</dbReference>
<keyword evidence="4" id="KW-1133">Transmembrane helix</keyword>
<name>A0A2G8L5P3_STIJA</name>
<dbReference type="PANTHER" id="PTHR22722:SF14">
    <property type="entry name" value="MEGALIN, ISOFORM A"/>
    <property type="match status" value="1"/>
</dbReference>
<gene>
    <name evidence="11" type="ORF">BSL78_07597</name>
</gene>
<dbReference type="STRING" id="307972.A0A2G8L5P3"/>
<dbReference type="InterPro" id="IPR023415">
    <property type="entry name" value="LDLR_class-A_CS"/>
</dbReference>
<dbReference type="SUPFAM" id="SSF57184">
    <property type="entry name" value="Growth factor receptor domain"/>
    <property type="match status" value="1"/>
</dbReference>
<feature type="domain" description="EGF-like calcium-binding" evidence="10">
    <location>
        <begin position="76"/>
        <end position="113"/>
    </location>
</feature>
<keyword evidence="6 9" id="KW-1015">Disulfide bond</keyword>
<evidence type="ECO:0000256" key="1">
    <source>
        <dbReference type="ARBA" id="ARBA00004167"/>
    </source>
</evidence>
<sequence length="199" mass="22163">MRTLYELLRRFLLYCPKGFELNSDGVTCERTDFTIGAELACNGMQCGEGAMLDLVYCECICQDGFYYDETNEVCQDENECIYDPCEGDCIETPGSYRCVCPNRITADDEGRCVTPTYDRDALICDSHEKMCADGSACFFESTLCDGHPDCADSSDESDCKQFCYPQQFACANGENCLDDWLTCNGENDCGDNSDEIDCG</sequence>
<dbReference type="AlphaFoldDB" id="A0A2G8L5P3"/>
<protein>
    <submittedName>
        <fullName evidence="11">Putative fibrillin-2-like</fullName>
    </submittedName>
</protein>
<feature type="disulfide bond" evidence="9">
    <location>
        <begin position="144"/>
        <end position="159"/>
    </location>
</feature>
<keyword evidence="12" id="KW-1185">Reference proteome</keyword>
<evidence type="ECO:0000256" key="6">
    <source>
        <dbReference type="ARBA" id="ARBA00023157"/>
    </source>
</evidence>
<dbReference type="EMBL" id="MRZV01000213">
    <property type="protein sequence ID" value="PIK55515.1"/>
    <property type="molecule type" value="Genomic_DNA"/>
</dbReference>
<evidence type="ECO:0000313" key="12">
    <source>
        <dbReference type="Proteomes" id="UP000230750"/>
    </source>
</evidence>
<dbReference type="InterPro" id="IPR051221">
    <property type="entry name" value="LDLR-related"/>
</dbReference>
<dbReference type="Proteomes" id="UP000230750">
    <property type="component" value="Unassembled WGS sequence"/>
</dbReference>
<evidence type="ECO:0000256" key="5">
    <source>
        <dbReference type="ARBA" id="ARBA00023136"/>
    </source>
</evidence>
<evidence type="ECO:0000313" key="11">
    <source>
        <dbReference type="EMBL" id="PIK55515.1"/>
    </source>
</evidence>
<organism evidence="11 12">
    <name type="scientific">Stichopus japonicus</name>
    <name type="common">Sea cucumber</name>
    <dbReference type="NCBI Taxonomy" id="307972"/>
    <lineage>
        <taxon>Eukaryota</taxon>
        <taxon>Metazoa</taxon>
        <taxon>Echinodermata</taxon>
        <taxon>Eleutherozoa</taxon>
        <taxon>Echinozoa</taxon>
        <taxon>Holothuroidea</taxon>
        <taxon>Aspidochirotacea</taxon>
        <taxon>Aspidochirotida</taxon>
        <taxon>Stichopodidae</taxon>
        <taxon>Apostichopus</taxon>
    </lineage>
</organism>
<evidence type="ECO:0000256" key="3">
    <source>
        <dbReference type="ARBA" id="ARBA00022737"/>
    </source>
</evidence>
<evidence type="ECO:0000256" key="2">
    <source>
        <dbReference type="ARBA" id="ARBA00022692"/>
    </source>
</evidence>
<dbReference type="CDD" id="cd00112">
    <property type="entry name" value="LDLa"/>
    <property type="match status" value="2"/>
</dbReference>
<feature type="disulfide bond" evidence="9">
    <location>
        <begin position="183"/>
        <end position="198"/>
    </location>
</feature>
<dbReference type="GO" id="GO:0016324">
    <property type="term" value="C:apical plasma membrane"/>
    <property type="evidence" value="ECO:0007669"/>
    <property type="project" value="TreeGrafter"/>
</dbReference>
<evidence type="ECO:0000256" key="9">
    <source>
        <dbReference type="PROSITE-ProRule" id="PRU00124"/>
    </source>
</evidence>
<accession>A0A2G8L5P3</accession>
<dbReference type="PRINTS" id="PR00261">
    <property type="entry name" value="LDLRECEPTOR"/>
</dbReference>
<dbReference type="SMART" id="SM00179">
    <property type="entry name" value="EGF_CA"/>
    <property type="match status" value="1"/>
</dbReference>
<dbReference type="GO" id="GO:0042562">
    <property type="term" value="F:hormone binding"/>
    <property type="evidence" value="ECO:0007669"/>
    <property type="project" value="TreeGrafter"/>
</dbReference>
<keyword evidence="3" id="KW-0677">Repeat</keyword>
<dbReference type="PROSITE" id="PS50068">
    <property type="entry name" value="LDLRA_2"/>
    <property type="match status" value="2"/>
</dbReference>
<dbReference type="GO" id="GO:0043235">
    <property type="term" value="C:receptor complex"/>
    <property type="evidence" value="ECO:0007669"/>
    <property type="project" value="TreeGrafter"/>
</dbReference>
<keyword evidence="2" id="KW-0812">Transmembrane</keyword>
<evidence type="ECO:0000256" key="4">
    <source>
        <dbReference type="ARBA" id="ARBA00022989"/>
    </source>
</evidence>
<comment type="caution">
    <text evidence="11">The sequence shown here is derived from an EMBL/GenBank/DDBJ whole genome shotgun (WGS) entry which is preliminary data.</text>
</comment>
<dbReference type="Gene3D" id="2.90.20.10">
    <property type="entry name" value="Plasmodium vivax P25 domain"/>
    <property type="match status" value="1"/>
</dbReference>
<dbReference type="InterPro" id="IPR009030">
    <property type="entry name" value="Growth_fac_rcpt_cys_sf"/>
</dbReference>
<comment type="subcellular location">
    <subcellularLocation>
        <location evidence="1">Membrane</location>
        <topology evidence="1">Single-pass membrane protein</topology>
    </subcellularLocation>
</comment>
<dbReference type="InterPro" id="IPR002172">
    <property type="entry name" value="LDrepeatLR_classA_rpt"/>
</dbReference>
<dbReference type="Gene3D" id="4.10.400.10">
    <property type="entry name" value="Low-density Lipoprotein Receptor"/>
    <property type="match status" value="2"/>
</dbReference>
<keyword evidence="5" id="KW-0472">Membrane</keyword>
<evidence type="ECO:0000256" key="8">
    <source>
        <dbReference type="ARBA" id="ARBA00023180"/>
    </source>
</evidence>
<keyword evidence="7" id="KW-0675">Receptor</keyword>
<evidence type="ECO:0000259" key="10">
    <source>
        <dbReference type="SMART" id="SM00179"/>
    </source>
</evidence>
<reference evidence="11 12" key="1">
    <citation type="journal article" date="2017" name="PLoS Biol.">
        <title>The sea cucumber genome provides insights into morphological evolution and visceral regeneration.</title>
        <authorList>
            <person name="Zhang X."/>
            <person name="Sun L."/>
            <person name="Yuan J."/>
            <person name="Sun Y."/>
            <person name="Gao Y."/>
            <person name="Zhang L."/>
            <person name="Li S."/>
            <person name="Dai H."/>
            <person name="Hamel J.F."/>
            <person name="Liu C."/>
            <person name="Yu Y."/>
            <person name="Liu S."/>
            <person name="Lin W."/>
            <person name="Guo K."/>
            <person name="Jin S."/>
            <person name="Xu P."/>
            <person name="Storey K.B."/>
            <person name="Huan P."/>
            <person name="Zhang T."/>
            <person name="Zhou Y."/>
            <person name="Zhang J."/>
            <person name="Lin C."/>
            <person name="Li X."/>
            <person name="Xing L."/>
            <person name="Huo D."/>
            <person name="Sun M."/>
            <person name="Wang L."/>
            <person name="Mercier A."/>
            <person name="Li F."/>
            <person name="Yang H."/>
            <person name="Xiang J."/>
        </authorList>
    </citation>
    <scope>NUCLEOTIDE SEQUENCE [LARGE SCALE GENOMIC DNA]</scope>
    <source>
        <strain evidence="11">Shaxun</strain>
        <tissue evidence="11">Muscle</tissue>
    </source>
</reference>
<comment type="caution">
    <text evidence="9">Lacks conserved residue(s) required for the propagation of feature annotation.</text>
</comment>
<evidence type="ECO:0000256" key="7">
    <source>
        <dbReference type="ARBA" id="ARBA00023170"/>
    </source>
</evidence>
<dbReference type="SMART" id="SM00192">
    <property type="entry name" value="LDLa"/>
    <property type="match status" value="2"/>
</dbReference>
<dbReference type="OrthoDB" id="10062665at2759"/>
<dbReference type="GO" id="GO:0005509">
    <property type="term" value="F:calcium ion binding"/>
    <property type="evidence" value="ECO:0007669"/>
    <property type="project" value="InterPro"/>
</dbReference>
<dbReference type="InterPro" id="IPR001881">
    <property type="entry name" value="EGF-like_Ca-bd_dom"/>
</dbReference>
<dbReference type="PROSITE" id="PS01209">
    <property type="entry name" value="LDLRA_1"/>
    <property type="match status" value="1"/>
</dbReference>
<proteinExistence type="predicted"/>
<dbReference type="PANTHER" id="PTHR22722">
    <property type="entry name" value="LOW-DENSITY LIPOPROTEIN RECEPTOR-RELATED PROTEIN 2-RELATED"/>
    <property type="match status" value="1"/>
</dbReference>
<keyword evidence="8" id="KW-0325">Glycoprotein</keyword>
<dbReference type="GO" id="GO:0006898">
    <property type="term" value="P:receptor-mediated endocytosis"/>
    <property type="evidence" value="ECO:0007669"/>
    <property type="project" value="TreeGrafter"/>
</dbReference>